<comment type="caution">
    <text evidence="1">The sequence shown here is derived from an EMBL/GenBank/DDBJ whole genome shotgun (WGS) entry which is preliminary data.</text>
</comment>
<dbReference type="EMBL" id="LAJE02000162">
    <property type="protein sequence ID" value="OEO31302.1"/>
    <property type="molecule type" value="Genomic_DNA"/>
</dbReference>
<name>A0A1E5XRR1_9HYPH</name>
<dbReference type="InterPro" id="IPR036663">
    <property type="entry name" value="Fumarylacetoacetase_C_sf"/>
</dbReference>
<dbReference type="RefSeq" id="WP_069909523.1">
    <property type="nucleotide sequence ID" value="NZ_LAJE02000162.1"/>
</dbReference>
<protein>
    <submittedName>
        <fullName evidence="1">GguC protein</fullName>
    </submittedName>
</protein>
<dbReference type="PIRSF" id="PIRSF033905">
    <property type="entry name" value="UCP033905"/>
    <property type="match status" value="1"/>
</dbReference>
<sequence>MHLIQFENDKGARAVGATEGGATSVVTGAESVYALAAEAAERGLSLRAVVIEKGLGAKLDREALAREGRLLAPVDHADPSHLYVTGTGLTHLGSASTRDAMHKSNQQQAEAPLTDSMKMFRMGLEGGKPAPGEIGVQPEWFYKGNGYTVTAPGQPIPSPAFAKDAGEEPEIAGIYYIGKDGTPFRLGFALGNEFSDHVTERVNYLFLAHSKLRFCSFGPELRVGELPRNVSGMSRILRAGKVLWEKPFLSGEDNMSHTIANLEHHHFKYDLFRQPGDIHVHMFGTATLSFADGIKTEPGDVFEIEEAQFGLPLRNAVAWNEDRPVTIRQL</sequence>
<dbReference type="AlphaFoldDB" id="A0A1E5XRR1"/>
<dbReference type="GO" id="GO:0003824">
    <property type="term" value="F:catalytic activity"/>
    <property type="evidence" value="ECO:0007669"/>
    <property type="project" value="InterPro"/>
</dbReference>
<reference evidence="1 2" key="1">
    <citation type="journal article" date="2015" name="Genome Announc.">
        <title>Genome Assemblies of Three Soil-Associated Devosia species: D. insulae, D. limi, and D. soli.</title>
        <authorList>
            <person name="Hassan Y.I."/>
            <person name="Lepp D."/>
            <person name="Zhou T."/>
        </authorList>
    </citation>
    <scope>NUCLEOTIDE SEQUENCE [LARGE SCALE GENOMIC DNA]</scope>
    <source>
        <strain evidence="1 2">DS-56</strain>
    </source>
</reference>
<evidence type="ECO:0000313" key="2">
    <source>
        <dbReference type="Proteomes" id="UP000095463"/>
    </source>
</evidence>
<dbReference type="OrthoDB" id="108649at2"/>
<evidence type="ECO:0000313" key="1">
    <source>
        <dbReference type="EMBL" id="OEO31302.1"/>
    </source>
</evidence>
<dbReference type="NCBIfam" id="NF040903">
    <property type="entry name" value="GguC"/>
    <property type="match status" value="1"/>
</dbReference>
<gene>
    <name evidence="1" type="ORF">VW23_016985</name>
</gene>
<keyword evidence="2" id="KW-1185">Reference proteome</keyword>
<dbReference type="SUPFAM" id="SSF56529">
    <property type="entry name" value="FAH"/>
    <property type="match status" value="1"/>
</dbReference>
<dbReference type="InterPro" id="IPR009645">
    <property type="entry name" value="GguC"/>
</dbReference>
<proteinExistence type="predicted"/>
<dbReference type="Gene3D" id="3.90.850.10">
    <property type="entry name" value="Fumarylacetoacetase-like, C-terminal domain"/>
    <property type="match status" value="1"/>
</dbReference>
<accession>A0A1E5XRR1</accession>
<organism evidence="1 2">
    <name type="scientific">Devosia insulae DS-56</name>
    <dbReference type="NCBI Taxonomy" id="1116389"/>
    <lineage>
        <taxon>Bacteria</taxon>
        <taxon>Pseudomonadati</taxon>
        <taxon>Pseudomonadota</taxon>
        <taxon>Alphaproteobacteria</taxon>
        <taxon>Hyphomicrobiales</taxon>
        <taxon>Devosiaceae</taxon>
        <taxon>Devosia</taxon>
    </lineage>
</organism>
<dbReference type="Proteomes" id="UP000095463">
    <property type="component" value="Unassembled WGS sequence"/>
</dbReference>